<evidence type="ECO:0000256" key="3">
    <source>
        <dbReference type="ARBA" id="ARBA00022989"/>
    </source>
</evidence>
<feature type="transmembrane region" description="Helical" evidence="6">
    <location>
        <begin position="140"/>
        <end position="161"/>
    </location>
</feature>
<feature type="domain" description="TLC" evidence="7">
    <location>
        <begin position="56"/>
        <end position="259"/>
    </location>
</feature>
<keyword evidence="9" id="KW-1185">Reference proteome</keyword>
<dbReference type="GO" id="GO:0016020">
    <property type="term" value="C:membrane"/>
    <property type="evidence" value="ECO:0007669"/>
    <property type="project" value="UniProtKB-SubCell"/>
</dbReference>
<sequence length="275" mass="31187">MEAGGTGARPHELKYDPSYVLYGGGASFLLNIILFRLVSPVVSGCLVPAYRTLSIRDRMDWNDRFISNINAALAITMSAYTLFYEDALSADKVWHDSYVARLACGIIAGYMLADVICMLKWCHVGAGELLGFMFHHAATVYAYYFISAYGVLCYFGMLRLIAEVSTPPVNQRWFFDILDVPRSNCCVLLNGMLMVATFFFFRMVTMPIYWYQIWLVTGTDAVLKLGHIQLIMYIPCFVLDALNLYWFYKMCRGFIKAIKGLKKPVANNSAKFKTV</sequence>
<keyword evidence="3 6" id="KW-1133">Transmembrane helix</keyword>
<dbReference type="SMART" id="SM00724">
    <property type="entry name" value="TLC"/>
    <property type="match status" value="1"/>
</dbReference>
<reference evidence="8" key="1">
    <citation type="journal article" date="2019" name="bioRxiv">
        <title>The Genome of the Zebra Mussel, Dreissena polymorpha: A Resource for Invasive Species Research.</title>
        <authorList>
            <person name="McCartney M.A."/>
            <person name="Auch B."/>
            <person name="Kono T."/>
            <person name="Mallez S."/>
            <person name="Zhang Y."/>
            <person name="Obille A."/>
            <person name="Becker A."/>
            <person name="Abrahante J.E."/>
            <person name="Garbe J."/>
            <person name="Badalamenti J.P."/>
            <person name="Herman A."/>
            <person name="Mangelson H."/>
            <person name="Liachko I."/>
            <person name="Sullivan S."/>
            <person name="Sone E.D."/>
            <person name="Koren S."/>
            <person name="Silverstein K.A.T."/>
            <person name="Beckman K.B."/>
            <person name="Gohl D.M."/>
        </authorList>
    </citation>
    <scope>NUCLEOTIDE SEQUENCE</scope>
    <source>
        <strain evidence="8">Duluth1</strain>
        <tissue evidence="8">Whole animal</tissue>
    </source>
</reference>
<dbReference type="PANTHER" id="PTHR13439">
    <property type="entry name" value="CT120 PROTEIN"/>
    <property type="match status" value="1"/>
</dbReference>
<feature type="transmembrane region" description="Helical" evidence="6">
    <location>
        <begin position="65"/>
        <end position="83"/>
    </location>
</feature>
<comment type="subcellular location">
    <subcellularLocation>
        <location evidence="1">Membrane</location>
        <topology evidence="1">Multi-pass membrane protein</topology>
    </subcellularLocation>
</comment>
<dbReference type="Proteomes" id="UP000828390">
    <property type="component" value="Unassembled WGS sequence"/>
</dbReference>
<organism evidence="8 9">
    <name type="scientific">Dreissena polymorpha</name>
    <name type="common">Zebra mussel</name>
    <name type="synonym">Mytilus polymorpha</name>
    <dbReference type="NCBI Taxonomy" id="45954"/>
    <lineage>
        <taxon>Eukaryota</taxon>
        <taxon>Metazoa</taxon>
        <taxon>Spiralia</taxon>
        <taxon>Lophotrochozoa</taxon>
        <taxon>Mollusca</taxon>
        <taxon>Bivalvia</taxon>
        <taxon>Autobranchia</taxon>
        <taxon>Heteroconchia</taxon>
        <taxon>Euheterodonta</taxon>
        <taxon>Imparidentia</taxon>
        <taxon>Neoheterodontei</taxon>
        <taxon>Myida</taxon>
        <taxon>Dreissenoidea</taxon>
        <taxon>Dreissenidae</taxon>
        <taxon>Dreissena</taxon>
    </lineage>
</organism>
<evidence type="ECO:0000313" key="9">
    <source>
        <dbReference type="Proteomes" id="UP000828390"/>
    </source>
</evidence>
<reference evidence="8" key="2">
    <citation type="submission" date="2020-11" db="EMBL/GenBank/DDBJ databases">
        <authorList>
            <person name="McCartney M.A."/>
            <person name="Auch B."/>
            <person name="Kono T."/>
            <person name="Mallez S."/>
            <person name="Becker A."/>
            <person name="Gohl D.M."/>
            <person name="Silverstein K.A.T."/>
            <person name="Koren S."/>
            <person name="Bechman K.B."/>
            <person name="Herman A."/>
            <person name="Abrahante J.E."/>
            <person name="Garbe J."/>
        </authorList>
    </citation>
    <scope>NUCLEOTIDE SEQUENCE</scope>
    <source>
        <strain evidence="8">Duluth1</strain>
        <tissue evidence="8">Whole animal</tissue>
    </source>
</reference>
<keyword evidence="2 5" id="KW-0812">Transmembrane</keyword>
<keyword evidence="4 5" id="KW-0472">Membrane</keyword>
<evidence type="ECO:0000256" key="1">
    <source>
        <dbReference type="ARBA" id="ARBA00004141"/>
    </source>
</evidence>
<evidence type="ECO:0000256" key="5">
    <source>
        <dbReference type="PROSITE-ProRule" id="PRU00205"/>
    </source>
</evidence>
<dbReference type="PROSITE" id="PS50922">
    <property type="entry name" value="TLC"/>
    <property type="match status" value="1"/>
</dbReference>
<evidence type="ECO:0000256" key="6">
    <source>
        <dbReference type="SAM" id="Phobius"/>
    </source>
</evidence>
<dbReference type="EMBL" id="JAIWYP010000006">
    <property type="protein sequence ID" value="KAH3814072.1"/>
    <property type="molecule type" value="Genomic_DNA"/>
</dbReference>
<dbReference type="InterPro" id="IPR006634">
    <property type="entry name" value="TLC-dom"/>
</dbReference>
<comment type="caution">
    <text evidence="8">The sequence shown here is derived from an EMBL/GenBank/DDBJ whole genome shotgun (WGS) entry which is preliminary data.</text>
</comment>
<gene>
    <name evidence="8" type="ORF">DPMN_142550</name>
</gene>
<evidence type="ECO:0000256" key="4">
    <source>
        <dbReference type="ARBA" id="ARBA00023136"/>
    </source>
</evidence>
<dbReference type="OrthoDB" id="10266980at2759"/>
<accession>A0A9D4JNK4</accession>
<name>A0A9D4JNK4_DREPO</name>
<dbReference type="GO" id="GO:0055088">
    <property type="term" value="P:lipid homeostasis"/>
    <property type="evidence" value="ECO:0007669"/>
    <property type="project" value="TreeGrafter"/>
</dbReference>
<evidence type="ECO:0000313" key="8">
    <source>
        <dbReference type="EMBL" id="KAH3814072.1"/>
    </source>
</evidence>
<feature type="transmembrane region" description="Helical" evidence="6">
    <location>
        <begin position="231"/>
        <end position="248"/>
    </location>
</feature>
<protein>
    <recommendedName>
        <fullName evidence="7">TLC domain-containing protein</fullName>
    </recommendedName>
</protein>
<proteinExistence type="predicted"/>
<dbReference type="InterPro" id="IPR050846">
    <property type="entry name" value="TLCD"/>
</dbReference>
<dbReference type="Pfam" id="PF03798">
    <property type="entry name" value="TRAM_LAG1_CLN8"/>
    <property type="match status" value="1"/>
</dbReference>
<dbReference type="AlphaFoldDB" id="A0A9D4JNK4"/>
<feature type="transmembrane region" description="Helical" evidence="6">
    <location>
        <begin position="181"/>
        <end position="201"/>
    </location>
</feature>
<dbReference type="GO" id="GO:0005783">
    <property type="term" value="C:endoplasmic reticulum"/>
    <property type="evidence" value="ECO:0007669"/>
    <property type="project" value="TreeGrafter"/>
</dbReference>
<evidence type="ECO:0000256" key="2">
    <source>
        <dbReference type="ARBA" id="ARBA00022692"/>
    </source>
</evidence>
<feature type="transmembrane region" description="Helical" evidence="6">
    <location>
        <begin position="28"/>
        <end position="53"/>
    </location>
</feature>
<evidence type="ECO:0000259" key="7">
    <source>
        <dbReference type="PROSITE" id="PS50922"/>
    </source>
</evidence>
<dbReference type="PANTHER" id="PTHR13439:SF0">
    <property type="entry name" value="TOPOISOMERASE I DAMAGE AFFECTED PROTEIN 4"/>
    <property type="match status" value="1"/>
</dbReference>